<dbReference type="Proteomes" id="UP001262835">
    <property type="component" value="Unassembled WGS sequence"/>
</dbReference>
<evidence type="ECO:0000256" key="2">
    <source>
        <dbReference type="SAM" id="MobiDB-lite"/>
    </source>
</evidence>
<feature type="coiled-coil region" evidence="1">
    <location>
        <begin position="355"/>
        <end position="418"/>
    </location>
</feature>
<evidence type="ECO:0000256" key="3">
    <source>
        <dbReference type="SAM" id="Phobius"/>
    </source>
</evidence>
<feature type="domain" description="TPM" evidence="5">
    <location>
        <begin position="39"/>
        <end position="157"/>
    </location>
</feature>
<keyword evidence="3" id="KW-0472">Membrane</keyword>
<keyword evidence="3" id="KW-1133">Transmembrane helix</keyword>
<keyword evidence="1" id="KW-0175">Coiled coil</keyword>
<feature type="signal peptide" evidence="4">
    <location>
        <begin position="1"/>
        <end position="28"/>
    </location>
</feature>
<gene>
    <name evidence="6" type="ORF">Q9S78_08105</name>
</gene>
<dbReference type="InterPro" id="IPR007621">
    <property type="entry name" value="TPM_dom"/>
</dbReference>
<name>A0ABU3GIW1_9MICO</name>
<keyword evidence="7" id="KW-1185">Reference proteome</keyword>
<evidence type="ECO:0000256" key="1">
    <source>
        <dbReference type="SAM" id="Coils"/>
    </source>
</evidence>
<sequence length="660" mass="67487">MRSRLTSVVAVSLAVLVGSLGFAVPASATEPVTLGDGRVWDQADVLTDAQEANLDAHLERLTADTGLDLWVVYVDRFTSPTSAEKWASDTAELNNLGPDQYLLAVATEGRAYYLSSDSSGPVSDDRITAIEQDRVLPALQQEDWAGAGIAAADGLADTRSGGGGGVIWVVVIVAAILGALLVWALVRRRRAAAGGSSGSRPIPLEELERQAGAALVQTDDAMTTSAQELAFAKAEFGDAATAEFEQAIAAARSSLDRAFALQQQMDDDVPDSPEQRRAWYGEILDLCRSASAALAEKADAFDALRDLAKNAPEALARVQQLRADAGTRLEGVDARLAQLRENYRADALAAVADNAAQARDRLSFADARLTEAQSEVAAGDGAGAAVGIRAAEQAVDQASRLQEAIEKLAADLADAERGGAALVTELDADLAAAAATPDPDSRLAPVIASTRQNLDAARERLTGSARDPLSAVALLEQANAAIDGALGEVRDAQQRADRARSVLSQTLLQAKAQVSAAEDFISARRGAVGATARTRLAEAGAALVQATQLQQSDPERALDLAHRAAALAGEAMQRAQGDVGSFAGGGNTGGGGDFGGMLGGIILGSLLGGGGSGRSSGGFGGGFGGSSSRRSGGFGGGGFGGGSIGRSSGGSRSRRGGGRF</sequence>
<evidence type="ECO:0000256" key="4">
    <source>
        <dbReference type="SAM" id="SignalP"/>
    </source>
</evidence>
<accession>A0ABU3GIW1</accession>
<dbReference type="EMBL" id="JAUZVT010000002">
    <property type="protein sequence ID" value="MDT3330633.1"/>
    <property type="molecule type" value="Genomic_DNA"/>
</dbReference>
<reference evidence="6 7" key="1">
    <citation type="submission" date="2023-08" db="EMBL/GenBank/DDBJ databases">
        <title>Microbacterium aquilitoris sp. nov. and Microbacterium gwkjibeachense sp. nov., isolated from beach.</title>
        <authorList>
            <person name="Lee S.D."/>
            <person name="Yang H."/>
            <person name="Kim I."/>
        </authorList>
    </citation>
    <scope>NUCLEOTIDE SEQUENCE [LARGE SCALE GENOMIC DNA]</scope>
    <source>
        <strain evidence="6 7">KSW-18</strain>
    </source>
</reference>
<evidence type="ECO:0000313" key="7">
    <source>
        <dbReference type="Proteomes" id="UP001262835"/>
    </source>
</evidence>
<feature type="chain" id="PRO_5045450605" evidence="4">
    <location>
        <begin position="29"/>
        <end position="660"/>
    </location>
</feature>
<feature type="transmembrane region" description="Helical" evidence="3">
    <location>
        <begin position="165"/>
        <end position="186"/>
    </location>
</feature>
<organism evidence="6 7">
    <name type="scientific">Microbacterium aquilitoris</name>
    <dbReference type="NCBI Taxonomy" id="3067307"/>
    <lineage>
        <taxon>Bacteria</taxon>
        <taxon>Bacillati</taxon>
        <taxon>Actinomycetota</taxon>
        <taxon>Actinomycetes</taxon>
        <taxon>Micrococcales</taxon>
        <taxon>Microbacteriaceae</taxon>
        <taxon>Microbacterium</taxon>
    </lineage>
</organism>
<evidence type="ECO:0000313" key="6">
    <source>
        <dbReference type="EMBL" id="MDT3330633.1"/>
    </source>
</evidence>
<proteinExistence type="predicted"/>
<evidence type="ECO:0000259" key="5">
    <source>
        <dbReference type="Pfam" id="PF04536"/>
    </source>
</evidence>
<feature type="region of interest" description="Disordered" evidence="2">
    <location>
        <begin position="618"/>
        <end position="660"/>
    </location>
</feature>
<dbReference type="Pfam" id="PF04536">
    <property type="entry name" value="TPM_phosphatase"/>
    <property type="match status" value="1"/>
</dbReference>
<keyword evidence="4" id="KW-0732">Signal</keyword>
<comment type="caution">
    <text evidence="6">The sequence shown here is derived from an EMBL/GenBank/DDBJ whole genome shotgun (WGS) entry which is preliminary data.</text>
</comment>
<keyword evidence="3" id="KW-0812">Transmembrane</keyword>
<dbReference type="Gene3D" id="3.10.310.50">
    <property type="match status" value="1"/>
</dbReference>
<feature type="compositionally biased region" description="Gly residues" evidence="2">
    <location>
        <begin position="632"/>
        <end position="648"/>
    </location>
</feature>
<dbReference type="RefSeq" id="WP_311869963.1">
    <property type="nucleotide sequence ID" value="NZ_JAUZVT010000002.1"/>
</dbReference>
<protein>
    <submittedName>
        <fullName evidence="6">TPM domain-containing protein</fullName>
    </submittedName>
</protein>